<keyword evidence="2" id="KW-1185">Reference proteome</keyword>
<organism evidence="1 2">
    <name type="scientific">Vaccinium darrowii</name>
    <dbReference type="NCBI Taxonomy" id="229202"/>
    <lineage>
        <taxon>Eukaryota</taxon>
        <taxon>Viridiplantae</taxon>
        <taxon>Streptophyta</taxon>
        <taxon>Embryophyta</taxon>
        <taxon>Tracheophyta</taxon>
        <taxon>Spermatophyta</taxon>
        <taxon>Magnoliopsida</taxon>
        <taxon>eudicotyledons</taxon>
        <taxon>Gunneridae</taxon>
        <taxon>Pentapetalae</taxon>
        <taxon>asterids</taxon>
        <taxon>Ericales</taxon>
        <taxon>Ericaceae</taxon>
        <taxon>Vaccinioideae</taxon>
        <taxon>Vaccinieae</taxon>
        <taxon>Vaccinium</taxon>
    </lineage>
</organism>
<comment type="caution">
    <text evidence="1">The sequence shown here is derived from an EMBL/GenBank/DDBJ whole genome shotgun (WGS) entry which is preliminary data.</text>
</comment>
<dbReference type="EMBL" id="CM037156">
    <property type="protein sequence ID" value="KAH7837452.1"/>
    <property type="molecule type" value="Genomic_DNA"/>
</dbReference>
<evidence type="ECO:0000313" key="2">
    <source>
        <dbReference type="Proteomes" id="UP000828048"/>
    </source>
</evidence>
<evidence type="ECO:0000313" key="1">
    <source>
        <dbReference type="EMBL" id="KAH7837452.1"/>
    </source>
</evidence>
<sequence>MELDPSLIEISGEDDSLLQQIPTLDNYYFSCSPLQIPGSSRNPDRARVSPTMGLKDNVNVEQSICSSPVGSTSSNKENVNANKSEVPNLSMEPQQMKRKKRGGAYNLRKSLAWDRAFFTEEGVLDPLELSLLSGSFGNSSREVLPTINEEGRKVSSNSGSTSESADMQATAALKLRSSTDPRPTLVMQAKCGLDAYPAAVLPPSGSRAPDTHDVSKKSGIPTAKPSGLRKPSPSLGFFCQPKSSASNISSGKDTQPSNIPEYCTPSLQRIKTSNAHDPRLLRARGKIPKIDYNSTVGVNASVLDSSKECSVPCAGSDVSGEKGNLKLEGNDERMKYLLMNQEVHNSIDDAKGFQECGEAHKDNGLCKELGIQMNDNNMLLQRGSSGPANDAKMNDLENINIASQRSIAVLEKGDPGISDSIKNQHMEEKPYSFGVGTHAVMFECHSESTASDMKQDFVVPQNDNLSDIHDVDECSWKNVELKKASSGKVDQILHGENHNLLSNEGILLEGRNLFDSQRYQSENVEKVDLSTRETNRSEKLSSESPPRGSAVNESTAAVDPSNGKLQVEDVQVHLLDTTLLAKVYDKLSSSEIHDQYMEFDDDSQRSGEPLKPRSGCLLVEQASELNHGFPSHDYSLLSEGTPAEECHGVYGLQVALKDVPEKGDDCGRILNRCNVLITQNLGATQAGGVDVHEMLEQPQVKATLSISAGMVPKDENRECDGATLSISAGMVPKDENRECDGDTQFEPDLSSMKSRDHLVVDVTNSDSIVCSLSKEEDKGANGLKNNILEEKSETEISSENRHEDNGRTNMNAVILFMESRSLDEFHHADLGNSTDVSLINQNSSGGLERCRSASLEYTEQANEDAAGMDKSSEDTELQSLDGNPFLGSSYSSHSNSAMDSQSVMAVADVDGQSSELPKVEQEMPSLVGHNSFQYHHGLRLNDYLLHGKSSSSDESQEEKVIANVLIVGEQNDGDSSESKSFSVEIQEPLSTQDSDVDTVGMAEHQLVEHGPSSYVDNETSTVAVKHSVDTILWNEMVHSGQATSSESDLAVIMGDDDKSHQAVGVIATDKASCLTEEPAFTDDKIQSLANETDVVNPGVEKINAVLLDDIGVEISQTNVSPTPTGTEDKDRMVTIKNSGDGGKQNNLVIKPPINAVPFSDEWLAAMEAAGEDILTKKSGAVQNSPPDRSLREPGPWSPVKRKHNEIGPYDCTKFNIPPPDSD</sequence>
<gene>
    <name evidence="1" type="ORF">Vadar_014035</name>
</gene>
<protein>
    <submittedName>
        <fullName evidence="1">Uncharacterized protein</fullName>
    </submittedName>
</protein>
<dbReference type="Proteomes" id="UP000828048">
    <property type="component" value="Chromosome 6"/>
</dbReference>
<accession>A0ACB7X9L6</accession>
<name>A0ACB7X9L6_9ERIC</name>
<proteinExistence type="predicted"/>
<reference evidence="1 2" key="1">
    <citation type="journal article" date="2021" name="Hortic Res">
        <title>High-quality reference genome and annotation aids understanding of berry development for evergreen blueberry (Vaccinium darrowii).</title>
        <authorList>
            <person name="Yu J."/>
            <person name="Hulse-Kemp A.M."/>
            <person name="Babiker E."/>
            <person name="Staton M."/>
        </authorList>
    </citation>
    <scope>NUCLEOTIDE SEQUENCE [LARGE SCALE GENOMIC DNA]</scope>
    <source>
        <strain evidence="2">cv. NJ 8807/NJ 8810</strain>
        <tissue evidence="1">Young leaf</tissue>
    </source>
</reference>